<keyword evidence="7" id="KW-1185">Reference proteome</keyword>
<dbReference type="PROSITE" id="PS50893">
    <property type="entry name" value="ABC_TRANSPORTER_2"/>
    <property type="match status" value="1"/>
</dbReference>
<dbReference type="PANTHER" id="PTHR42734:SF5">
    <property type="entry name" value="IRON TRANSPORT SYSTEM ATP-BINDING PROTEIN HI_0361-RELATED"/>
    <property type="match status" value="1"/>
</dbReference>
<dbReference type="PROSITE" id="PS00211">
    <property type="entry name" value="ABC_TRANSPORTER_1"/>
    <property type="match status" value="1"/>
</dbReference>
<gene>
    <name evidence="6" type="ORF">CKF59_05215</name>
</gene>
<evidence type="ECO:0000259" key="5">
    <source>
        <dbReference type="PROSITE" id="PS50893"/>
    </source>
</evidence>
<protein>
    <submittedName>
        <fullName evidence="6">Manganese transporter</fullName>
    </submittedName>
</protein>
<dbReference type="AlphaFoldDB" id="A0A3A1Y8K1"/>
<evidence type="ECO:0000313" key="6">
    <source>
        <dbReference type="EMBL" id="RIY34633.1"/>
    </source>
</evidence>
<evidence type="ECO:0000256" key="1">
    <source>
        <dbReference type="ARBA" id="ARBA00005417"/>
    </source>
</evidence>
<name>A0A3A1Y8K1_9GAMM</name>
<dbReference type="RefSeq" id="WP_119534909.1">
    <property type="nucleotide sequence ID" value="NZ_NRJF01000145.1"/>
</dbReference>
<dbReference type="EMBL" id="NRJF01000145">
    <property type="protein sequence ID" value="RIY34633.1"/>
    <property type="molecule type" value="Genomic_DNA"/>
</dbReference>
<dbReference type="GO" id="GO:0005524">
    <property type="term" value="F:ATP binding"/>
    <property type="evidence" value="ECO:0007669"/>
    <property type="project" value="UniProtKB-KW"/>
</dbReference>
<accession>A0A3A1Y8K1</accession>
<dbReference type="InterPro" id="IPR003593">
    <property type="entry name" value="AAA+_ATPase"/>
</dbReference>
<comment type="caution">
    <text evidence="6">The sequence shown here is derived from an EMBL/GenBank/DDBJ whole genome shotgun (WGS) entry which is preliminary data.</text>
</comment>
<dbReference type="GO" id="GO:0016887">
    <property type="term" value="F:ATP hydrolysis activity"/>
    <property type="evidence" value="ECO:0007669"/>
    <property type="project" value="InterPro"/>
</dbReference>
<keyword evidence="3" id="KW-0547">Nucleotide-binding</keyword>
<evidence type="ECO:0000313" key="7">
    <source>
        <dbReference type="Proteomes" id="UP000265964"/>
    </source>
</evidence>
<dbReference type="SUPFAM" id="SSF52540">
    <property type="entry name" value="P-loop containing nucleoside triphosphate hydrolases"/>
    <property type="match status" value="1"/>
</dbReference>
<dbReference type="FunFam" id="3.40.50.300:FF:000134">
    <property type="entry name" value="Iron-enterobactin ABC transporter ATP-binding protein"/>
    <property type="match status" value="1"/>
</dbReference>
<dbReference type="Pfam" id="PF00005">
    <property type="entry name" value="ABC_tran"/>
    <property type="match status" value="1"/>
</dbReference>
<evidence type="ECO:0000256" key="3">
    <source>
        <dbReference type="ARBA" id="ARBA00022741"/>
    </source>
</evidence>
<dbReference type="SMART" id="SM00382">
    <property type="entry name" value="AAA"/>
    <property type="match status" value="1"/>
</dbReference>
<feature type="domain" description="ABC transporter" evidence="5">
    <location>
        <begin position="8"/>
        <end position="243"/>
    </location>
</feature>
<dbReference type="Gene3D" id="3.40.50.300">
    <property type="entry name" value="P-loop containing nucleotide triphosphate hydrolases"/>
    <property type="match status" value="1"/>
</dbReference>
<dbReference type="InterPro" id="IPR027417">
    <property type="entry name" value="P-loop_NTPase"/>
</dbReference>
<dbReference type="CDD" id="cd03235">
    <property type="entry name" value="ABC_Metallic_Cations"/>
    <property type="match status" value="1"/>
</dbReference>
<dbReference type="InterPro" id="IPR017871">
    <property type="entry name" value="ABC_transporter-like_CS"/>
</dbReference>
<organism evidence="6 7">
    <name type="scientific">Psittacicella gerlachiana</name>
    <dbReference type="NCBI Taxonomy" id="2028574"/>
    <lineage>
        <taxon>Bacteria</taxon>
        <taxon>Pseudomonadati</taxon>
        <taxon>Pseudomonadota</taxon>
        <taxon>Gammaproteobacteria</taxon>
        <taxon>Pasteurellales</taxon>
        <taxon>Psittacicellaceae</taxon>
        <taxon>Psittacicella</taxon>
    </lineage>
</organism>
<dbReference type="Proteomes" id="UP000265964">
    <property type="component" value="Unassembled WGS sequence"/>
</dbReference>
<comment type="similarity">
    <text evidence="1">Belongs to the ABC transporter superfamily.</text>
</comment>
<proteinExistence type="inferred from homology"/>
<dbReference type="InterPro" id="IPR050153">
    <property type="entry name" value="Metal_Ion_Import_ABC"/>
</dbReference>
<dbReference type="InterPro" id="IPR003439">
    <property type="entry name" value="ABC_transporter-like_ATP-bd"/>
</dbReference>
<keyword evidence="2" id="KW-0813">Transport</keyword>
<evidence type="ECO:0000256" key="2">
    <source>
        <dbReference type="ARBA" id="ARBA00022448"/>
    </source>
</evidence>
<evidence type="ECO:0000256" key="4">
    <source>
        <dbReference type="ARBA" id="ARBA00022840"/>
    </source>
</evidence>
<dbReference type="PANTHER" id="PTHR42734">
    <property type="entry name" value="METAL TRANSPORT SYSTEM ATP-BINDING PROTEIN TM_0124-RELATED"/>
    <property type="match status" value="1"/>
</dbReference>
<sequence length="246" mass="27762">MISMNYAIAVQDLNLIYPNGHQALIDVNFKLEPSSVCALIGMNGSGKSTLFKSILNLEKVTTGKIFLQGKPVGQAIKDNLIAYVPQMDAIDYDFPISVYEVIMQGRYAKMSFMRRAKEQDKAIVQQVAQRMQIEPLLKRQIGELSGGQKKRVFIARALAQQADIILLDEPFTGVDIKTEDQIIRLLPELAREGKTILISTHNLERVREYCDHTLLLYRTVLQFGKTSEVFTSENIEAAFNPKVVRN</sequence>
<dbReference type="OrthoDB" id="9806726at2"/>
<keyword evidence="4" id="KW-0067">ATP-binding</keyword>
<reference evidence="6 7" key="1">
    <citation type="submission" date="2017-08" db="EMBL/GenBank/DDBJ databases">
        <title>Reclassification of Bisgaard taxon 37 and 44.</title>
        <authorList>
            <person name="Christensen H."/>
        </authorList>
    </citation>
    <scope>NUCLEOTIDE SEQUENCE [LARGE SCALE GENOMIC DNA]</scope>
    <source>
        <strain evidence="6 7">EEAB3T1</strain>
    </source>
</reference>